<dbReference type="GO" id="GO:0043596">
    <property type="term" value="C:nuclear replication fork"/>
    <property type="evidence" value="ECO:0007669"/>
    <property type="project" value="TreeGrafter"/>
</dbReference>
<dbReference type="GO" id="GO:0003688">
    <property type="term" value="F:DNA replication origin binding"/>
    <property type="evidence" value="ECO:0007669"/>
    <property type="project" value="TreeGrafter"/>
</dbReference>
<dbReference type="Pfam" id="PF09332">
    <property type="entry name" value="Mcm10"/>
    <property type="match status" value="1"/>
</dbReference>
<organism evidence="1 2">
    <name type="scientific">Paramuricea clavata</name>
    <name type="common">Red gorgonian</name>
    <name type="synonym">Violescent sea-whip</name>
    <dbReference type="NCBI Taxonomy" id="317549"/>
    <lineage>
        <taxon>Eukaryota</taxon>
        <taxon>Metazoa</taxon>
        <taxon>Cnidaria</taxon>
        <taxon>Anthozoa</taxon>
        <taxon>Octocorallia</taxon>
        <taxon>Malacalcyonacea</taxon>
        <taxon>Plexauridae</taxon>
        <taxon>Paramuricea</taxon>
    </lineage>
</organism>
<accession>A0A7D9IB11</accession>
<dbReference type="PANTHER" id="PTHR13454">
    <property type="entry name" value="PROTEIN MCM10 HOMOLOG"/>
    <property type="match status" value="1"/>
</dbReference>
<keyword evidence="2" id="KW-1185">Reference proteome</keyword>
<evidence type="ECO:0000313" key="1">
    <source>
        <dbReference type="EMBL" id="CAB4005243.1"/>
    </source>
</evidence>
<dbReference type="Pfam" id="PF24863">
    <property type="entry name" value="zf-CCCH_Mcm10"/>
    <property type="match status" value="1"/>
</dbReference>
<gene>
    <name evidence="1" type="ORF">PACLA_8A070724</name>
</gene>
<dbReference type="EMBL" id="CACRXK020005139">
    <property type="protein sequence ID" value="CAB4005243.1"/>
    <property type="molecule type" value="Genomic_DNA"/>
</dbReference>
<dbReference type="InterPro" id="IPR040184">
    <property type="entry name" value="Mcm10"/>
</dbReference>
<dbReference type="PANTHER" id="PTHR13454:SF11">
    <property type="entry name" value="PROTEIN MCM10 HOMOLOG"/>
    <property type="match status" value="1"/>
</dbReference>
<dbReference type="OrthoDB" id="273123at2759"/>
<sequence>MAANHSIAPSVLNNLYVSAFYALDSSCLLRQIYVAELESHSVKPSTVPLNLGEGGHFKKLKKPRGTSKDIKDFLTVAYTGAYALFLGTSIMVENSSSGIEKKHLLAVSTELVNILTRLYLQLVAWGFPIPKTNEKVDKEHLRKRLRHLIKVFLKDKQVRALVPPFIGRETLLLKWGLNIEYISCLSEFMSKLRIANTMTPVPVIPKKIHSTKVQFPILGRHFHWQMDSVWIPQKAELEQEQTYFTQREKKEEMETKMLSTKEMKVKVVQCLQCKYVAEKATVKCKEENHTLQSLQVMKKFFSCRDCSERTVAYGQRYPTRECRKCGAKNWEKCGMWKEKSGPKLGGETLMVRGLEYAKFLNSLQTPKTNGILPKYL</sequence>
<evidence type="ECO:0000313" key="2">
    <source>
        <dbReference type="Proteomes" id="UP001152795"/>
    </source>
</evidence>
<comment type="caution">
    <text evidence="1">The sequence shown here is derived from an EMBL/GenBank/DDBJ whole genome shotgun (WGS) entry which is preliminary data.</text>
</comment>
<dbReference type="GO" id="GO:0006270">
    <property type="term" value="P:DNA replication initiation"/>
    <property type="evidence" value="ECO:0007669"/>
    <property type="project" value="InterPro"/>
</dbReference>
<dbReference type="InterPro" id="IPR015411">
    <property type="entry name" value="Rep_factor_Mcm10_C"/>
</dbReference>
<dbReference type="SMART" id="SM01280">
    <property type="entry name" value="Mcm10"/>
    <property type="match status" value="1"/>
</dbReference>
<name>A0A7D9IB11_PARCT</name>
<proteinExistence type="predicted"/>
<dbReference type="AlphaFoldDB" id="A0A7D9IB11"/>
<dbReference type="InterPro" id="IPR056791">
    <property type="entry name" value="Znf_Mcm10_C"/>
</dbReference>
<dbReference type="Proteomes" id="UP001152795">
    <property type="component" value="Unassembled WGS sequence"/>
</dbReference>
<reference evidence="1" key="1">
    <citation type="submission" date="2020-04" db="EMBL/GenBank/DDBJ databases">
        <authorList>
            <person name="Alioto T."/>
            <person name="Alioto T."/>
            <person name="Gomez Garrido J."/>
        </authorList>
    </citation>
    <scope>NUCLEOTIDE SEQUENCE</scope>
    <source>
        <strain evidence="1">A484AB</strain>
    </source>
</reference>
<dbReference type="GO" id="GO:0003697">
    <property type="term" value="F:single-stranded DNA binding"/>
    <property type="evidence" value="ECO:0007669"/>
    <property type="project" value="InterPro"/>
</dbReference>
<protein>
    <submittedName>
        <fullName evidence="1">MCM10 homolog</fullName>
    </submittedName>
</protein>